<dbReference type="GO" id="GO:0003984">
    <property type="term" value="F:acetolactate synthase activity"/>
    <property type="evidence" value="ECO:0007669"/>
    <property type="project" value="TreeGrafter"/>
</dbReference>
<dbReference type="Gene3D" id="3.40.50.970">
    <property type="match status" value="2"/>
</dbReference>
<feature type="domain" description="Thiamine pyrophosphate enzyme TPP-binding" evidence="6">
    <location>
        <begin position="381"/>
        <end position="526"/>
    </location>
</feature>
<dbReference type="Gene3D" id="3.40.50.1220">
    <property type="entry name" value="TPP-binding domain"/>
    <property type="match status" value="1"/>
</dbReference>
<evidence type="ECO:0000256" key="1">
    <source>
        <dbReference type="ARBA" id="ARBA00001964"/>
    </source>
</evidence>
<evidence type="ECO:0000313" key="8">
    <source>
        <dbReference type="EMBL" id="UNO49574.1"/>
    </source>
</evidence>
<dbReference type="GO" id="GO:0009097">
    <property type="term" value="P:isoleucine biosynthetic process"/>
    <property type="evidence" value="ECO:0007669"/>
    <property type="project" value="TreeGrafter"/>
</dbReference>
<dbReference type="CDD" id="cd00568">
    <property type="entry name" value="TPP_enzymes"/>
    <property type="match status" value="1"/>
</dbReference>
<accession>A0A9E6ZPQ2</accession>
<dbReference type="KEGG" id="aaco:K1I37_03235"/>
<evidence type="ECO:0000313" key="9">
    <source>
        <dbReference type="Proteomes" id="UP000829401"/>
    </source>
</evidence>
<dbReference type="Proteomes" id="UP000829401">
    <property type="component" value="Chromosome"/>
</dbReference>
<evidence type="ECO:0000256" key="4">
    <source>
        <dbReference type="RuleBase" id="RU362132"/>
    </source>
</evidence>
<dbReference type="SUPFAM" id="SSF52518">
    <property type="entry name" value="Thiamin diphosphate-binding fold (THDP-binding)"/>
    <property type="match status" value="2"/>
</dbReference>
<keyword evidence="3 4" id="KW-0786">Thiamine pyrophosphate</keyword>
<reference evidence="9" key="1">
    <citation type="journal article" date="2022" name="G3 (Bethesda)">
        <title>Unveiling the complete genome sequence of Alicyclobacillus acidoterrestris DSM 3922T, a taint-producing strain.</title>
        <authorList>
            <person name="Leonardo I.C."/>
            <person name="Barreto Crespo M.T."/>
            <person name="Gaspar F.B."/>
        </authorList>
    </citation>
    <scope>NUCLEOTIDE SEQUENCE [LARGE SCALE GENOMIC DNA]</scope>
    <source>
        <strain evidence="9">DSM 3922</strain>
    </source>
</reference>
<dbReference type="InterPro" id="IPR012001">
    <property type="entry name" value="Thiamin_PyroP_enz_TPP-bd_dom"/>
</dbReference>
<dbReference type="Pfam" id="PF02775">
    <property type="entry name" value="TPP_enzyme_C"/>
    <property type="match status" value="1"/>
</dbReference>
<evidence type="ECO:0000256" key="2">
    <source>
        <dbReference type="ARBA" id="ARBA00007812"/>
    </source>
</evidence>
<evidence type="ECO:0000259" key="7">
    <source>
        <dbReference type="Pfam" id="PF02776"/>
    </source>
</evidence>
<dbReference type="Pfam" id="PF00205">
    <property type="entry name" value="TPP_enzyme_M"/>
    <property type="match status" value="1"/>
</dbReference>
<dbReference type="AlphaFoldDB" id="A0A9E6ZPQ2"/>
<dbReference type="InterPro" id="IPR000399">
    <property type="entry name" value="TPP-bd_CS"/>
</dbReference>
<dbReference type="GO" id="GO:0000287">
    <property type="term" value="F:magnesium ion binding"/>
    <property type="evidence" value="ECO:0007669"/>
    <property type="project" value="InterPro"/>
</dbReference>
<dbReference type="PANTHER" id="PTHR18968:SF13">
    <property type="entry name" value="ACETOLACTATE SYNTHASE CATALYTIC SUBUNIT, MITOCHONDRIAL"/>
    <property type="match status" value="1"/>
</dbReference>
<dbReference type="SUPFAM" id="SSF52467">
    <property type="entry name" value="DHS-like NAD/FAD-binding domain"/>
    <property type="match status" value="1"/>
</dbReference>
<dbReference type="PANTHER" id="PTHR18968">
    <property type="entry name" value="THIAMINE PYROPHOSPHATE ENZYMES"/>
    <property type="match status" value="1"/>
</dbReference>
<dbReference type="GO" id="GO:0050660">
    <property type="term" value="F:flavin adenine dinucleotide binding"/>
    <property type="evidence" value="ECO:0007669"/>
    <property type="project" value="TreeGrafter"/>
</dbReference>
<dbReference type="EMBL" id="CP080467">
    <property type="protein sequence ID" value="UNO49574.1"/>
    <property type="molecule type" value="Genomic_DNA"/>
</dbReference>
<dbReference type="Pfam" id="PF02776">
    <property type="entry name" value="TPP_enzyme_N"/>
    <property type="match status" value="1"/>
</dbReference>
<gene>
    <name evidence="8" type="ORF">K1I37_03235</name>
</gene>
<keyword evidence="9" id="KW-1185">Reference proteome</keyword>
<evidence type="ECO:0000256" key="3">
    <source>
        <dbReference type="ARBA" id="ARBA00023052"/>
    </source>
</evidence>
<organism evidence="8 9">
    <name type="scientific">Alicyclobacillus acidoterrestris (strain ATCC 49025 / DSM 3922 / CIP 106132 / NCIMB 13137 / GD3B)</name>
    <dbReference type="NCBI Taxonomy" id="1356854"/>
    <lineage>
        <taxon>Bacteria</taxon>
        <taxon>Bacillati</taxon>
        <taxon>Bacillota</taxon>
        <taxon>Bacilli</taxon>
        <taxon>Bacillales</taxon>
        <taxon>Alicyclobacillaceae</taxon>
        <taxon>Alicyclobacillus</taxon>
    </lineage>
</organism>
<dbReference type="RefSeq" id="WP_031219277.1">
    <property type="nucleotide sequence ID" value="NZ_AURB01000191.1"/>
</dbReference>
<proteinExistence type="inferred from homology"/>
<feature type="domain" description="Thiamine pyrophosphate enzyme N-terminal TPP-binding" evidence="7">
    <location>
        <begin position="1"/>
        <end position="114"/>
    </location>
</feature>
<dbReference type="GO" id="GO:0009099">
    <property type="term" value="P:L-valine biosynthetic process"/>
    <property type="evidence" value="ECO:0007669"/>
    <property type="project" value="TreeGrafter"/>
</dbReference>
<name>A0A9E6ZPQ2_ALIAG</name>
<feature type="domain" description="Thiamine pyrophosphate enzyme central" evidence="5">
    <location>
        <begin position="191"/>
        <end position="326"/>
    </location>
</feature>
<protein>
    <submittedName>
        <fullName evidence="8">Thiamine pyrophosphate-binding protein</fullName>
    </submittedName>
</protein>
<dbReference type="GO" id="GO:0005948">
    <property type="term" value="C:acetolactate synthase complex"/>
    <property type="evidence" value="ECO:0007669"/>
    <property type="project" value="TreeGrafter"/>
</dbReference>
<dbReference type="OrthoDB" id="4494979at2"/>
<dbReference type="InterPro" id="IPR011766">
    <property type="entry name" value="TPP_enzyme_TPP-bd"/>
</dbReference>
<comment type="cofactor">
    <cofactor evidence="1">
        <name>thiamine diphosphate</name>
        <dbReference type="ChEBI" id="CHEBI:58937"/>
    </cofactor>
</comment>
<dbReference type="CDD" id="cd07035">
    <property type="entry name" value="TPP_PYR_POX_like"/>
    <property type="match status" value="1"/>
</dbReference>
<comment type="similarity">
    <text evidence="2 4">Belongs to the TPP enzyme family.</text>
</comment>
<dbReference type="InterPro" id="IPR012000">
    <property type="entry name" value="Thiamin_PyroP_enz_cen_dom"/>
</dbReference>
<evidence type="ECO:0000259" key="6">
    <source>
        <dbReference type="Pfam" id="PF02775"/>
    </source>
</evidence>
<sequence>MRASQVLADNFTTWGVTHVFGIPGKSISPLMLDIDSQGIQFVLSRHESGAGFAASGYAMFRDTIGIAIVTSGPGGTNALTSAAQAKAFHLPVLFITGQPSASESGKPLGQDSTQFGTDLVEMFRPVTKFSARVDRPDVLHLYLKHALEKAFTGPCGPVHLCLPFDVLLDDIEPFTIPLPQIPKVVSADVSNVLPLFNRATRPVLLLGKGVHSAKAYEEVRLLAEHWGIPVITTPGGKGVFPSTHELALGNFGLGGSDEAADYLRSGTDLMIAVGTKISDMSLSGLTVKEYPQQIVHFDYDPTFSGKAIPVPTVFVPGDARLNLARLLELANATPKTHSPLKVHRDASIHASTDDDGLSAISAVKALRRALPQDAILFGDDGSHTFYAIRHYDVYEPGTFIFDDVFGAMGHPIGYSIGAKIAAPERTIVCLTGDGCLMMHGTELSTAVNEEAAVIFVVFNNGRLDMVDKGISHHTGRTVGSIYQHPLNAAMFGKSMGMQTSVCHSESDIETAVRQALAANEPTLIEVMVNPHEIPPILSRSLTIPI</sequence>
<dbReference type="PROSITE" id="PS00187">
    <property type="entry name" value="TPP_ENZYMES"/>
    <property type="match status" value="1"/>
</dbReference>
<dbReference type="InterPro" id="IPR029061">
    <property type="entry name" value="THDP-binding"/>
</dbReference>
<dbReference type="InterPro" id="IPR029035">
    <property type="entry name" value="DHS-like_NAD/FAD-binding_dom"/>
</dbReference>
<dbReference type="GO" id="GO:0030976">
    <property type="term" value="F:thiamine pyrophosphate binding"/>
    <property type="evidence" value="ECO:0007669"/>
    <property type="project" value="InterPro"/>
</dbReference>
<evidence type="ECO:0000259" key="5">
    <source>
        <dbReference type="Pfam" id="PF00205"/>
    </source>
</evidence>
<dbReference type="InterPro" id="IPR045229">
    <property type="entry name" value="TPP_enz"/>
</dbReference>